<proteinExistence type="inferred from homology"/>
<protein>
    <recommendedName>
        <fullName evidence="3">IC97/Casc1 N-terminal domain-containing protein</fullName>
    </recommendedName>
</protein>
<dbReference type="InterPro" id="IPR031826">
    <property type="entry name" value="IC97/Casc1_N"/>
</dbReference>
<accession>A0A9W7G0N4</accession>
<dbReference type="GO" id="GO:0048487">
    <property type="term" value="F:beta-tubulin binding"/>
    <property type="evidence" value="ECO:0007669"/>
    <property type="project" value="TreeGrafter"/>
</dbReference>
<evidence type="ECO:0000256" key="2">
    <source>
        <dbReference type="SAM" id="MobiDB-lite"/>
    </source>
</evidence>
<organism evidence="4 5">
    <name type="scientific">Triparma columacea</name>
    <dbReference type="NCBI Taxonomy" id="722753"/>
    <lineage>
        <taxon>Eukaryota</taxon>
        <taxon>Sar</taxon>
        <taxon>Stramenopiles</taxon>
        <taxon>Ochrophyta</taxon>
        <taxon>Bolidophyceae</taxon>
        <taxon>Parmales</taxon>
        <taxon>Triparmaceae</taxon>
        <taxon>Triparma</taxon>
    </lineage>
</organism>
<dbReference type="PANTHER" id="PTHR20929:SF11">
    <property type="entry name" value="DYNEIN AXONEMAL INTERMEDIATE CHAIN 7"/>
    <property type="match status" value="1"/>
</dbReference>
<gene>
    <name evidence="4" type="ORF">TrCOL_g10919</name>
</gene>
<dbReference type="EMBL" id="BRYA01000646">
    <property type="protein sequence ID" value="GMI27625.1"/>
    <property type="molecule type" value="Genomic_DNA"/>
</dbReference>
<evidence type="ECO:0000256" key="1">
    <source>
        <dbReference type="ARBA" id="ARBA00024332"/>
    </source>
</evidence>
<feature type="region of interest" description="Disordered" evidence="2">
    <location>
        <begin position="1"/>
        <end position="32"/>
    </location>
</feature>
<evidence type="ECO:0000313" key="4">
    <source>
        <dbReference type="EMBL" id="GMI27625.1"/>
    </source>
</evidence>
<dbReference type="PANTHER" id="PTHR20929">
    <property type="entry name" value="LUNG ADENOMA SUSCEPTIBILITY 1-RELATED"/>
    <property type="match status" value="1"/>
</dbReference>
<dbReference type="Proteomes" id="UP001165065">
    <property type="component" value="Unassembled WGS sequence"/>
</dbReference>
<dbReference type="Pfam" id="PF15927">
    <property type="entry name" value="Casc1_N"/>
    <property type="match status" value="1"/>
</dbReference>
<comment type="caution">
    <text evidence="4">The sequence shown here is derived from an EMBL/GenBank/DDBJ whole genome shotgun (WGS) entry which is preliminary data.</text>
</comment>
<evidence type="ECO:0000259" key="3">
    <source>
        <dbReference type="Pfam" id="PF15927"/>
    </source>
</evidence>
<feature type="compositionally biased region" description="Basic and acidic residues" evidence="2">
    <location>
        <begin position="10"/>
        <end position="32"/>
    </location>
</feature>
<name>A0A9W7G0N4_9STRA</name>
<dbReference type="InterPro" id="IPR023247">
    <property type="entry name" value="IC97/Dnai7-like"/>
</dbReference>
<dbReference type="GO" id="GO:0008017">
    <property type="term" value="F:microtubule binding"/>
    <property type="evidence" value="ECO:0007669"/>
    <property type="project" value="TreeGrafter"/>
</dbReference>
<keyword evidence="5" id="KW-1185">Reference proteome</keyword>
<sequence length="644" mass="71964">MPPKKKGKKSKAEQEAEKLAAEAEAARLEKEAEEKRIADAKAAEEAAQRKIEEQKQFRADELDRLAASYQDMLPVVEARAESLAKHKKKFADAEEWENYMSCSTKPASTEADLNTYLSETKEKTNMNLQEAMDCFAYTETIVNELFSSVSKMKSTFDFDAEKVERIRLFRPVLRDMCLAKLDEATCDIIQHSDHYFVSTADGKGKEIKLGKKSEGLKIGMWVNHQKKSFKYYPLIFQNLDMRIDIPRPFASAQVAIRAIHFPYRQISTRFGTENLVLGGIFQLDIIHLPPTAKRVKGWVMRSISEKSTTIHKSNYPIGNPDGVISAVAPQIKCSLKLGAGLILPEDPKVAWFHPVDQRWVTDAVTDTHFNAETNELKFNVVAVGSFAVVQDALEDLCFKEWSVKPVMARGEEQEVHYTMQTPRFTVKIAAKSSGTCQLLEPQIEPLKELREKLLEPAQLLNELKVAGINLMPTDENATKAKLHNAEAPGLTVKTPEIEKKACFVVSHLCTSFDFMSSRWNNSIGKGRCSIQVKETDAFTGGSDLVDYSVGLIELDKESQTAKDAPEVGEVVDGIKCSLILGGEEASSRAFNDQIVSGTETQLYMSKCVKHICTPESLDRVEASNGQINDTVKSLLLLTRPFSFC</sequence>
<comment type="similarity">
    <text evidence="1">Belongs to the DNAI7 family.</text>
</comment>
<evidence type="ECO:0000313" key="5">
    <source>
        <dbReference type="Proteomes" id="UP001165065"/>
    </source>
</evidence>
<dbReference type="AlphaFoldDB" id="A0A9W7G0N4"/>
<dbReference type="OrthoDB" id="297923at2759"/>
<reference evidence="5" key="1">
    <citation type="journal article" date="2023" name="Commun. Biol.">
        <title>Genome analysis of Parmales, the sister group of diatoms, reveals the evolutionary specialization of diatoms from phago-mixotrophs to photoautotrophs.</title>
        <authorList>
            <person name="Ban H."/>
            <person name="Sato S."/>
            <person name="Yoshikawa S."/>
            <person name="Yamada K."/>
            <person name="Nakamura Y."/>
            <person name="Ichinomiya M."/>
            <person name="Sato N."/>
            <person name="Blanc-Mathieu R."/>
            <person name="Endo H."/>
            <person name="Kuwata A."/>
            <person name="Ogata H."/>
        </authorList>
    </citation>
    <scope>NUCLEOTIDE SEQUENCE [LARGE SCALE GENOMIC DNA]</scope>
</reference>
<feature type="domain" description="IC97/Casc1 N-terminal" evidence="3">
    <location>
        <begin position="22"/>
        <end position="227"/>
    </location>
</feature>
<dbReference type="GO" id="GO:0005930">
    <property type="term" value="C:axoneme"/>
    <property type="evidence" value="ECO:0007669"/>
    <property type="project" value="TreeGrafter"/>
</dbReference>